<feature type="domain" description="HTH cro/C1-type" evidence="2">
    <location>
        <begin position="10"/>
        <end position="64"/>
    </location>
</feature>
<dbReference type="AlphaFoldDB" id="A0A1Z5IYH2"/>
<organism evidence="3 4">
    <name type="scientific">Secundilactobacillus pentosiphilus</name>
    <dbReference type="NCBI Taxonomy" id="1714682"/>
    <lineage>
        <taxon>Bacteria</taxon>
        <taxon>Bacillati</taxon>
        <taxon>Bacillota</taxon>
        <taxon>Bacilli</taxon>
        <taxon>Lactobacillales</taxon>
        <taxon>Lactobacillaceae</taxon>
        <taxon>Secundilactobacillus</taxon>
    </lineage>
</organism>
<dbReference type="Proteomes" id="UP000198414">
    <property type="component" value="Unassembled WGS sequence"/>
</dbReference>
<name>A0A1Z5IYH2_9LACO</name>
<dbReference type="Pfam" id="PF12844">
    <property type="entry name" value="HTH_19"/>
    <property type="match status" value="1"/>
</dbReference>
<evidence type="ECO:0000313" key="3">
    <source>
        <dbReference type="EMBL" id="GAX06844.1"/>
    </source>
</evidence>
<dbReference type="InterPro" id="IPR001387">
    <property type="entry name" value="Cro/C1-type_HTH"/>
</dbReference>
<comment type="caution">
    <text evidence="3">The sequence shown here is derived from an EMBL/GenBank/DDBJ whole genome shotgun (WGS) entry which is preliminary data.</text>
</comment>
<dbReference type="CDD" id="cd00093">
    <property type="entry name" value="HTH_XRE"/>
    <property type="match status" value="1"/>
</dbReference>
<dbReference type="OrthoDB" id="9805856at2"/>
<keyword evidence="1" id="KW-0238">DNA-binding</keyword>
<dbReference type="SUPFAM" id="SSF47413">
    <property type="entry name" value="lambda repressor-like DNA-binding domains"/>
    <property type="match status" value="1"/>
</dbReference>
<dbReference type="PANTHER" id="PTHR46558:SF11">
    <property type="entry name" value="HTH-TYPE TRANSCRIPTIONAL REGULATOR XRE"/>
    <property type="match status" value="1"/>
</dbReference>
<proteinExistence type="predicted"/>
<gene>
    <name evidence="3" type="primary">xre_7</name>
    <name evidence="3" type="ORF">IWT25_02191</name>
</gene>
<protein>
    <submittedName>
        <fullName evidence="3">XRE family transcriptional regulator</fullName>
    </submittedName>
</protein>
<dbReference type="InterPro" id="IPR010982">
    <property type="entry name" value="Lambda_DNA-bd_dom_sf"/>
</dbReference>
<sequence>MADTGLGERLKNLRNDLGKTQDDIAKHLGITRAAYSHLENNRNEPDNKTLITLADYFGVTVDYLLGKNQTPKWANEKDANDLAQFLKDNAGSMTYKGENLTEDEKEKLEIAMTQIFWKRHKHD</sequence>
<accession>A0A1Z5IYH2</accession>
<evidence type="ECO:0000313" key="4">
    <source>
        <dbReference type="Proteomes" id="UP000198414"/>
    </source>
</evidence>
<reference evidence="3 4" key="1">
    <citation type="submission" date="2015-11" db="EMBL/GenBank/DDBJ databases">
        <title>Draft genome sequences of new species of the genus Lactobacillus isolated from orchardgrass silage.</title>
        <authorList>
            <person name="Tohno M."/>
            <person name="Tanizawa Y."/>
            <person name="Arita M."/>
        </authorList>
    </citation>
    <scope>NUCLEOTIDE SEQUENCE [LARGE SCALE GENOMIC DNA]</scope>
    <source>
        <strain evidence="3 4">IWT25</strain>
    </source>
</reference>
<dbReference type="GO" id="GO:0003677">
    <property type="term" value="F:DNA binding"/>
    <property type="evidence" value="ECO:0007669"/>
    <property type="project" value="UniProtKB-KW"/>
</dbReference>
<dbReference type="PROSITE" id="PS50943">
    <property type="entry name" value="HTH_CROC1"/>
    <property type="match status" value="1"/>
</dbReference>
<dbReference type="EMBL" id="BCMI01000027">
    <property type="protein sequence ID" value="GAX06844.1"/>
    <property type="molecule type" value="Genomic_DNA"/>
</dbReference>
<dbReference type="Gene3D" id="1.10.260.40">
    <property type="entry name" value="lambda repressor-like DNA-binding domains"/>
    <property type="match status" value="1"/>
</dbReference>
<evidence type="ECO:0000256" key="1">
    <source>
        <dbReference type="ARBA" id="ARBA00023125"/>
    </source>
</evidence>
<dbReference type="SMART" id="SM00530">
    <property type="entry name" value="HTH_XRE"/>
    <property type="match status" value="1"/>
</dbReference>
<dbReference type="PANTHER" id="PTHR46558">
    <property type="entry name" value="TRACRIPTIONAL REGULATORY PROTEIN-RELATED-RELATED"/>
    <property type="match status" value="1"/>
</dbReference>
<evidence type="ECO:0000259" key="2">
    <source>
        <dbReference type="PROSITE" id="PS50943"/>
    </source>
</evidence>
<dbReference type="RefSeq" id="WP_089121782.1">
    <property type="nucleotide sequence ID" value="NZ_BCMI01000027.1"/>
</dbReference>